<gene>
    <name evidence="1" type="ORF">SMALB_7565</name>
</gene>
<evidence type="ECO:0000313" key="2">
    <source>
        <dbReference type="Proteomes" id="UP000536624"/>
    </source>
</evidence>
<accession>A0A7X6B1D0</accession>
<dbReference type="AlphaFoldDB" id="A0A7X6B1D0"/>
<dbReference type="RefSeq" id="WP_167504667.1">
    <property type="nucleotide sequence ID" value="NZ_JAALLH010000002.1"/>
</dbReference>
<protein>
    <submittedName>
        <fullName evidence="1">Flavin-dependent monooxygenase, reductase subunit</fullName>
    </submittedName>
</protein>
<proteinExistence type="predicted"/>
<comment type="caution">
    <text evidence="1">The sequence shown here is derived from an EMBL/GenBank/DDBJ whole genome shotgun (WGS) entry which is preliminary data.</text>
</comment>
<dbReference type="GO" id="GO:0004497">
    <property type="term" value="F:monooxygenase activity"/>
    <property type="evidence" value="ECO:0007669"/>
    <property type="project" value="UniProtKB-KW"/>
</dbReference>
<name>A0A7X6B1D0_STRMQ</name>
<keyword evidence="1" id="KW-0503">Monooxygenase</keyword>
<keyword evidence="1" id="KW-0560">Oxidoreductase</keyword>
<organism evidence="1 2">
    <name type="scientific">Streptomyces malaysiensis</name>
    <dbReference type="NCBI Taxonomy" id="92644"/>
    <lineage>
        <taxon>Bacteria</taxon>
        <taxon>Bacillati</taxon>
        <taxon>Actinomycetota</taxon>
        <taxon>Actinomycetes</taxon>
        <taxon>Kitasatosporales</taxon>
        <taxon>Streptomycetaceae</taxon>
        <taxon>Streptomyces</taxon>
        <taxon>Streptomyces violaceusniger group</taxon>
    </lineage>
</organism>
<reference evidence="1 2" key="1">
    <citation type="submission" date="2020-02" db="EMBL/GenBank/DDBJ databases">
        <title>Streptomyces malaysiensis DSM14702 (JHCC583434, PFL_A843) Genome sequencing and assembly.</title>
        <authorList>
            <person name="Samborskyy M."/>
        </authorList>
    </citation>
    <scope>NUCLEOTIDE SEQUENCE [LARGE SCALE GENOMIC DNA]</scope>
    <source>
        <strain evidence="1 2">DSM 14702</strain>
    </source>
</reference>
<dbReference type="Proteomes" id="UP000536624">
    <property type="component" value="Unassembled WGS sequence"/>
</dbReference>
<sequence length="102" mass="11067">MIVRVTGTDVVIEGGDDLTRLHVATALAPDAATQVLCRARVGRLADDGTVLLDLEALRVRASEWDVPDGWGARWQAMIDFAGRKGWLSADGRSVQAHVEWEG</sequence>
<dbReference type="EMBL" id="JAALLH010000002">
    <property type="protein sequence ID" value="NIY69441.1"/>
    <property type="molecule type" value="Genomic_DNA"/>
</dbReference>
<evidence type="ECO:0000313" key="1">
    <source>
        <dbReference type="EMBL" id="NIY69441.1"/>
    </source>
</evidence>